<accession>A0ABD5U6X3</accession>
<protein>
    <submittedName>
        <fullName evidence="3">DMT family transporter</fullName>
    </submittedName>
</protein>
<organism evidence="3 4">
    <name type="scientific">Halomarina ordinaria</name>
    <dbReference type="NCBI Taxonomy" id="3033939"/>
    <lineage>
        <taxon>Archaea</taxon>
        <taxon>Methanobacteriati</taxon>
        <taxon>Methanobacteriota</taxon>
        <taxon>Stenosarchaea group</taxon>
        <taxon>Halobacteria</taxon>
        <taxon>Halobacteriales</taxon>
        <taxon>Natronomonadaceae</taxon>
        <taxon>Halomarina</taxon>
    </lineage>
</organism>
<keyword evidence="1" id="KW-0472">Membrane</keyword>
<keyword evidence="4" id="KW-1185">Reference proteome</keyword>
<feature type="domain" description="EamA" evidence="2">
    <location>
        <begin position="157"/>
        <end position="292"/>
    </location>
</feature>
<evidence type="ECO:0000256" key="1">
    <source>
        <dbReference type="SAM" id="Phobius"/>
    </source>
</evidence>
<dbReference type="SUPFAM" id="SSF103481">
    <property type="entry name" value="Multidrug resistance efflux transporter EmrE"/>
    <property type="match status" value="2"/>
</dbReference>
<comment type="caution">
    <text evidence="3">The sequence shown here is derived from an EMBL/GenBank/DDBJ whole genome shotgun (WGS) entry which is preliminary data.</text>
</comment>
<dbReference type="RefSeq" id="WP_304447792.1">
    <property type="nucleotide sequence ID" value="NZ_JARRAH010000001.1"/>
</dbReference>
<keyword evidence="1" id="KW-1133">Transmembrane helix</keyword>
<dbReference type="InterPro" id="IPR037185">
    <property type="entry name" value="EmrE-like"/>
</dbReference>
<proteinExistence type="predicted"/>
<reference evidence="3 4" key="1">
    <citation type="journal article" date="2019" name="Int. J. Syst. Evol. Microbiol.">
        <title>The Global Catalogue of Microorganisms (GCM) 10K type strain sequencing project: providing services to taxonomists for standard genome sequencing and annotation.</title>
        <authorList>
            <consortium name="The Broad Institute Genomics Platform"/>
            <consortium name="The Broad Institute Genome Sequencing Center for Infectious Disease"/>
            <person name="Wu L."/>
            <person name="Ma J."/>
        </authorList>
    </citation>
    <scope>NUCLEOTIDE SEQUENCE [LARGE SCALE GENOMIC DNA]</scope>
    <source>
        <strain evidence="3 4">PSRA2</strain>
    </source>
</reference>
<gene>
    <name evidence="3" type="ORF">ACFQHK_06210</name>
</gene>
<evidence type="ECO:0000313" key="3">
    <source>
        <dbReference type="EMBL" id="MFC6836099.1"/>
    </source>
</evidence>
<evidence type="ECO:0000259" key="2">
    <source>
        <dbReference type="Pfam" id="PF00892"/>
    </source>
</evidence>
<dbReference type="InterPro" id="IPR000620">
    <property type="entry name" value="EamA_dom"/>
</dbReference>
<keyword evidence="1" id="KW-0812">Transmembrane</keyword>
<evidence type="ECO:0000313" key="4">
    <source>
        <dbReference type="Proteomes" id="UP001596406"/>
    </source>
</evidence>
<feature type="transmembrane region" description="Helical" evidence="1">
    <location>
        <begin position="221"/>
        <end position="243"/>
    </location>
</feature>
<dbReference type="EMBL" id="JBHSXM010000001">
    <property type="protein sequence ID" value="MFC6836099.1"/>
    <property type="molecule type" value="Genomic_DNA"/>
</dbReference>
<dbReference type="Proteomes" id="UP001596406">
    <property type="component" value="Unassembled WGS sequence"/>
</dbReference>
<feature type="transmembrane region" description="Helical" evidence="1">
    <location>
        <begin position="94"/>
        <end position="118"/>
    </location>
</feature>
<feature type="domain" description="EamA" evidence="2">
    <location>
        <begin position="11"/>
        <end position="140"/>
    </location>
</feature>
<feature type="transmembrane region" description="Helical" evidence="1">
    <location>
        <begin position="186"/>
        <end position="209"/>
    </location>
</feature>
<feature type="transmembrane region" description="Helical" evidence="1">
    <location>
        <begin position="156"/>
        <end position="174"/>
    </location>
</feature>
<dbReference type="AlphaFoldDB" id="A0ABD5U6X3"/>
<dbReference type="Pfam" id="PF00892">
    <property type="entry name" value="EamA"/>
    <property type="match status" value="2"/>
</dbReference>
<feature type="transmembrane region" description="Helical" evidence="1">
    <location>
        <begin position="40"/>
        <end position="58"/>
    </location>
</feature>
<sequence length="297" mass="30263">MSRESVPVSPVLALAVAVLAVSTSAILVRFSDAPSSVKAFYRVLFTLALVAPLAATRSRAGVARLSRRDLLGAGVAGVALALHFGAWFESLEWTSVAASVTLVQAQPVFVAVGAAFLLDERVTGRAVAGILVALAGMALMAGADLLGAATTGARPLYGNALAVGAAVMTAVYVLAGRSIRRRVPLLPYVTVVYGVCTFVLLAVVVASAGADALWPYPPREWLLFVAMAAGPGLFGHTVVNWALGHVESSVVSVSLLAEPVGSTLLALALLAEVPGALTVLGGVVVLCGIGVTAAERR</sequence>
<feature type="transmembrane region" description="Helical" evidence="1">
    <location>
        <begin position="70"/>
        <end position="88"/>
    </location>
</feature>
<feature type="transmembrane region" description="Helical" evidence="1">
    <location>
        <begin position="130"/>
        <end position="150"/>
    </location>
</feature>
<feature type="transmembrane region" description="Helical" evidence="1">
    <location>
        <begin position="276"/>
        <end position="294"/>
    </location>
</feature>
<name>A0ABD5U6X3_9EURY</name>
<dbReference type="PANTHER" id="PTHR22911">
    <property type="entry name" value="ACYL-MALONYL CONDENSING ENZYME-RELATED"/>
    <property type="match status" value="1"/>
</dbReference>
<feature type="transmembrane region" description="Helical" evidence="1">
    <location>
        <begin position="250"/>
        <end position="270"/>
    </location>
</feature>
<dbReference type="PANTHER" id="PTHR22911:SF76">
    <property type="entry name" value="EAMA DOMAIN-CONTAINING PROTEIN"/>
    <property type="match status" value="1"/>
</dbReference>